<feature type="active site" evidence="6">
    <location>
        <position position="314"/>
    </location>
</feature>
<dbReference type="GO" id="GO:0006099">
    <property type="term" value="P:tricarboxylic acid cycle"/>
    <property type="evidence" value="ECO:0007669"/>
    <property type="project" value="UniProtKB-UniPathway"/>
</dbReference>
<comment type="pathway">
    <text evidence="1">Carbohydrate metabolism; tricarboxylic acid cycle; isocitrate from oxaloacetate: step 1/2.</text>
</comment>
<comment type="catalytic activity">
    <reaction evidence="4">
        <text>oxaloacetate + acetyl-CoA + H2O = citrate + CoA + H(+)</text>
        <dbReference type="Rhea" id="RHEA:16845"/>
        <dbReference type="ChEBI" id="CHEBI:15377"/>
        <dbReference type="ChEBI" id="CHEBI:15378"/>
        <dbReference type="ChEBI" id="CHEBI:16452"/>
        <dbReference type="ChEBI" id="CHEBI:16947"/>
        <dbReference type="ChEBI" id="CHEBI:57287"/>
        <dbReference type="ChEBI" id="CHEBI:57288"/>
        <dbReference type="EC" id="2.3.3.16"/>
    </reaction>
</comment>
<dbReference type="GO" id="GO:0005829">
    <property type="term" value="C:cytosol"/>
    <property type="evidence" value="ECO:0007669"/>
    <property type="project" value="TreeGrafter"/>
</dbReference>
<sequence>MTDNVKINRGLKGVYFERSAVSDIDGGAGALTYRGYSIHDLATQSTFEEVCYLLIFGELPSADALAGFDARLRAARTLPPEILDIVAACKNGHPMDVLRTATSALAALEPASQQLGEDAFIANGIRLISQVPMIVTAHDALRGGRTPVAPDPDLGHAANWLWMLKGEKPSADAARLADVDFILHAEHGANASSFAARVTIGTQANLHGAIVTALSTLAGPAHGGAAEDVMKMVQEIGTADKAAAYVKAKRAAREPVTGFGHRVYRREDPRARHMRDGVRQLGQEMGAPEWYEILQAVVEAMKPYARHGLNVNVDFYSGVIYQLHGIPMDLYVPIFAIGRMPGWIIQCIEQQRGNILIRPLTLYDGPAPRAYVPMSNRPA</sequence>
<evidence type="ECO:0000256" key="5">
    <source>
        <dbReference type="PIRNR" id="PIRNR001369"/>
    </source>
</evidence>
<gene>
    <name evidence="8" type="ORF">SAMN05216236_103139</name>
</gene>
<protein>
    <recommendedName>
        <fullName evidence="5">Citrate synthase</fullName>
    </recommendedName>
</protein>
<accession>A0A1I6Z068</accession>
<dbReference type="Gene3D" id="1.10.230.10">
    <property type="entry name" value="Cytochrome P450-Terp, domain 2"/>
    <property type="match status" value="1"/>
</dbReference>
<dbReference type="PRINTS" id="PR00143">
    <property type="entry name" value="CITRTSNTHASE"/>
</dbReference>
<evidence type="ECO:0000313" key="8">
    <source>
        <dbReference type="EMBL" id="SFT56038.1"/>
    </source>
</evidence>
<organism evidence="8 9">
    <name type="scientific">Sedimentitalea nanhaiensis</name>
    <dbReference type="NCBI Taxonomy" id="999627"/>
    <lineage>
        <taxon>Bacteria</taxon>
        <taxon>Pseudomonadati</taxon>
        <taxon>Pseudomonadota</taxon>
        <taxon>Alphaproteobacteria</taxon>
        <taxon>Rhodobacterales</taxon>
        <taxon>Paracoccaceae</taxon>
        <taxon>Sedimentitalea</taxon>
    </lineage>
</organism>
<dbReference type="PROSITE" id="PS00480">
    <property type="entry name" value="CITRATE_SYNTHASE"/>
    <property type="match status" value="1"/>
</dbReference>
<dbReference type="InterPro" id="IPR016143">
    <property type="entry name" value="Citrate_synth-like_sm_a-sub"/>
</dbReference>
<evidence type="ECO:0000256" key="4">
    <source>
        <dbReference type="ARBA" id="ARBA00049288"/>
    </source>
</evidence>
<dbReference type="EMBL" id="FPAW01000003">
    <property type="protein sequence ID" value="SFT56038.1"/>
    <property type="molecule type" value="Genomic_DNA"/>
</dbReference>
<keyword evidence="3 5" id="KW-0808">Transferase</keyword>
<evidence type="ECO:0000256" key="3">
    <source>
        <dbReference type="ARBA" id="ARBA00022679"/>
    </source>
</evidence>
<dbReference type="Proteomes" id="UP000182466">
    <property type="component" value="Unassembled WGS sequence"/>
</dbReference>
<comment type="similarity">
    <text evidence="2 5 7">Belongs to the citrate synthase family.</text>
</comment>
<name>A0A1I6Z068_9RHOB</name>
<dbReference type="InterPro" id="IPR024176">
    <property type="entry name" value="Citrate_synthase_bac-typ"/>
</dbReference>
<evidence type="ECO:0000313" key="9">
    <source>
        <dbReference type="Proteomes" id="UP000182466"/>
    </source>
</evidence>
<dbReference type="InterPro" id="IPR016142">
    <property type="entry name" value="Citrate_synth-like_lrg_a-sub"/>
</dbReference>
<proteinExistence type="inferred from homology"/>
<reference evidence="8 9" key="1">
    <citation type="submission" date="2016-10" db="EMBL/GenBank/DDBJ databases">
        <authorList>
            <person name="de Groot N.N."/>
        </authorList>
    </citation>
    <scope>NUCLEOTIDE SEQUENCE [LARGE SCALE GENOMIC DNA]</scope>
    <source>
        <strain evidence="8 9">CGMCC 1.10959</strain>
    </source>
</reference>
<dbReference type="PANTHER" id="PTHR11739">
    <property type="entry name" value="CITRATE SYNTHASE"/>
    <property type="match status" value="1"/>
</dbReference>
<dbReference type="eggNOG" id="COG0372">
    <property type="taxonomic scope" value="Bacteria"/>
</dbReference>
<evidence type="ECO:0000256" key="7">
    <source>
        <dbReference type="RuleBase" id="RU003406"/>
    </source>
</evidence>
<dbReference type="UniPathway" id="UPA00223">
    <property type="reaction ID" value="UER00717"/>
</dbReference>
<dbReference type="Gene3D" id="1.10.580.10">
    <property type="entry name" value="Citrate Synthase, domain 1"/>
    <property type="match status" value="1"/>
</dbReference>
<dbReference type="Pfam" id="PF00285">
    <property type="entry name" value="Citrate_synt"/>
    <property type="match status" value="1"/>
</dbReference>
<dbReference type="InterPro" id="IPR019810">
    <property type="entry name" value="Citrate_synthase_AS"/>
</dbReference>
<feature type="active site" evidence="6">
    <location>
        <position position="261"/>
    </location>
</feature>
<dbReference type="AlphaFoldDB" id="A0A1I6Z068"/>
<dbReference type="InterPro" id="IPR036969">
    <property type="entry name" value="Citrate_synthase_sf"/>
</dbReference>
<dbReference type="STRING" id="999627.SAMN05216236_103139"/>
<evidence type="ECO:0000256" key="2">
    <source>
        <dbReference type="ARBA" id="ARBA00010566"/>
    </source>
</evidence>
<dbReference type="RefSeq" id="WP_027262484.1">
    <property type="nucleotide sequence ID" value="NZ_FPAW01000003.1"/>
</dbReference>
<keyword evidence="9" id="KW-1185">Reference proteome</keyword>
<dbReference type="GO" id="GO:0005975">
    <property type="term" value="P:carbohydrate metabolic process"/>
    <property type="evidence" value="ECO:0007669"/>
    <property type="project" value="TreeGrafter"/>
</dbReference>
<evidence type="ECO:0000256" key="6">
    <source>
        <dbReference type="PIRSR" id="PIRSR001369-1"/>
    </source>
</evidence>
<dbReference type="OrthoDB" id="9800864at2"/>
<dbReference type="GO" id="GO:0036440">
    <property type="term" value="F:citrate synthase activity"/>
    <property type="evidence" value="ECO:0007669"/>
    <property type="project" value="UniProtKB-EC"/>
</dbReference>
<dbReference type="SUPFAM" id="SSF48256">
    <property type="entry name" value="Citrate synthase"/>
    <property type="match status" value="1"/>
</dbReference>
<dbReference type="PANTHER" id="PTHR11739:SF4">
    <property type="entry name" value="CITRATE SYNTHASE, PEROXISOMAL"/>
    <property type="match status" value="1"/>
</dbReference>
<dbReference type="InterPro" id="IPR002020">
    <property type="entry name" value="Citrate_synthase"/>
</dbReference>
<evidence type="ECO:0000256" key="1">
    <source>
        <dbReference type="ARBA" id="ARBA00004751"/>
    </source>
</evidence>
<dbReference type="PIRSF" id="PIRSF001369">
    <property type="entry name" value="Citrate_synth"/>
    <property type="match status" value="1"/>
</dbReference>